<reference evidence="9 10" key="1">
    <citation type="submission" date="2016-11" db="EMBL/GenBank/DDBJ databases">
        <title>Draft Genome Sequences of Nine Cyanobacterial Strains from Diverse Habitats.</title>
        <authorList>
            <person name="Zhu T."/>
            <person name="Hou S."/>
            <person name="Lu X."/>
            <person name="Hess W.R."/>
        </authorList>
    </citation>
    <scope>NUCLEOTIDE SEQUENCE [LARGE SCALE GENOMIC DNA]</scope>
    <source>
        <strain evidence="9 10">5.2 s.c.1</strain>
    </source>
</reference>
<protein>
    <submittedName>
        <fullName evidence="9">Biopolymer transporter ExbD</fullName>
    </submittedName>
</protein>
<sequence>MLFRNQQRHSSQIPEVNLIPMMDVLMSVLTFFIITSMTLSGRRIANVSLPAVGNGVREQSSLLEPLIVGLNQRGEIIIDDKSITITALEPKIKLYLEQSPQALVILKADKKLQYKQVVQVLRKMRDVGGDRVSLAIERN</sequence>
<evidence type="ECO:0000256" key="5">
    <source>
        <dbReference type="ARBA" id="ARBA00022989"/>
    </source>
</evidence>
<dbReference type="Pfam" id="PF02472">
    <property type="entry name" value="ExbD"/>
    <property type="match status" value="1"/>
</dbReference>
<dbReference type="GO" id="GO:0015031">
    <property type="term" value="P:protein transport"/>
    <property type="evidence" value="ECO:0007669"/>
    <property type="project" value="UniProtKB-KW"/>
</dbReference>
<evidence type="ECO:0000256" key="3">
    <source>
        <dbReference type="ARBA" id="ARBA00022475"/>
    </source>
</evidence>
<keyword evidence="3" id="KW-1003">Cell membrane</keyword>
<evidence type="ECO:0000313" key="10">
    <source>
        <dbReference type="Proteomes" id="UP000185984"/>
    </source>
</evidence>
<keyword evidence="5 8" id="KW-1133">Transmembrane helix</keyword>
<evidence type="ECO:0000256" key="8">
    <source>
        <dbReference type="SAM" id="Phobius"/>
    </source>
</evidence>
<evidence type="ECO:0000256" key="6">
    <source>
        <dbReference type="ARBA" id="ARBA00023136"/>
    </source>
</evidence>
<gene>
    <name evidence="9" type="ORF">NIES1031_10005</name>
</gene>
<evidence type="ECO:0000256" key="2">
    <source>
        <dbReference type="ARBA" id="ARBA00005811"/>
    </source>
</evidence>
<proteinExistence type="inferred from homology"/>
<evidence type="ECO:0000313" key="9">
    <source>
        <dbReference type="EMBL" id="OKH27046.1"/>
    </source>
</evidence>
<comment type="similarity">
    <text evidence="2 7">Belongs to the ExbD/TolR family.</text>
</comment>
<dbReference type="PANTHER" id="PTHR30558">
    <property type="entry name" value="EXBD MEMBRANE COMPONENT OF PMF-DRIVEN MACROMOLECULE IMPORT SYSTEM"/>
    <property type="match status" value="1"/>
</dbReference>
<dbReference type="STRING" id="247279.NIES1031_10005"/>
<dbReference type="EMBL" id="MRCC01000007">
    <property type="protein sequence ID" value="OKH27046.1"/>
    <property type="molecule type" value="Genomic_DNA"/>
</dbReference>
<dbReference type="AlphaFoldDB" id="A0A1U7HTY4"/>
<keyword evidence="10" id="KW-1185">Reference proteome</keyword>
<dbReference type="Proteomes" id="UP000185984">
    <property type="component" value="Unassembled WGS sequence"/>
</dbReference>
<keyword evidence="4 7" id="KW-0812">Transmembrane</keyword>
<accession>A0A1U7HTY4</accession>
<keyword evidence="7" id="KW-0813">Transport</keyword>
<dbReference type="Gene3D" id="3.30.420.270">
    <property type="match status" value="1"/>
</dbReference>
<evidence type="ECO:0000256" key="7">
    <source>
        <dbReference type="RuleBase" id="RU003879"/>
    </source>
</evidence>
<dbReference type="GO" id="GO:0022857">
    <property type="term" value="F:transmembrane transporter activity"/>
    <property type="evidence" value="ECO:0007669"/>
    <property type="project" value="InterPro"/>
</dbReference>
<keyword evidence="6 8" id="KW-0472">Membrane</keyword>
<keyword evidence="7" id="KW-0653">Protein transport</keyword>
<dbReference type="GO" id="GO:0005886">
    <property type="term" value="C:plasma membrane"/>
    <property type="evidence" value="ECO:0007669"/>
    <property type="project" value="UniProtKB-SubCell"/>
</dbReference>
<comment type="caution">
    <text evidence="9">The sequence shown here is derived from an EMBL/GenBank/DDBJ whole genome shotgun (WGS) entry which is preliminary data.</text>
</comment>
<dbReference type="InterPro" id="IPR003400">
    <property type="entry name" value="ExbD"/>
</dbReference>
<feature type="transmembrane region" description="Helical" evidence="8">
    <location>
        <begin position="21"/>
        <end position="39"/>
    </location>
</feature>
<organism evidence="9 10">
    <name type="scientific">Chroogloeocystis siderophila 5.2 s.c.1</name>
    <dbReference type="NCBI Taxonomy" id="247279"/>
    <lineage>
        <taxon>Bacteria</taxon>
        <taxon>Bacillati</taxon>
        <taxon>Cyanobacteriota</taxon>
        <taxon>Cyanophyceae</taxon>
        <taxon>Oscillatoriophycideae</taxon>
        <taxon>Chroococcales</taxon>
        <taxon>Chroococcaceae</taxon>
        <taxon>Chroogloeocystis</taxon>
    </lineage>
</organism>
<dbReference type="PANTHER" id="PTHR30558:SF3">
    <property type="entry name" value="BIOPOLYMER TRANSPORT PROTEIN EXBD-RELATED"/>
    <property type="match status" value="1"/>
</dbReference>
<name>A0A1U7HTY4_9CHRO</name>
<evidence type="ECO:0000256" key="1">
    <source>
        <dbReference type="ARBA" id="ARBA00004162"/>
    </source>
</evidence>
<evidence type="ECO:0000256" key="4">
    <source>
        <dbReference type="ARBA" id="ARBA00022692"/>
    </source>
</evidence>
<comment type="subcellular location">
    <subcellularLocation>
        <location evidence="1">Cell membrane</location>
        <topology evidence="1">Single-pass membrane protein</topology>
    </subcellularLocation>
    <subcellularLocation>
        <location evidence="7">Cell membrane</location>
        <topology evidence="7">Single-pass type II membrane protein</topology>
    </subcellularLocation>
</comment>